<organism evidence="2 3">
    <name type="scientific">Anaeromyxobacter paludicola</name>
    <dbReference type="NCBI Taxonomy" id="2918171"/>
    <lineage>
        <taxon>Bacteria</taxon>
        <taxon>Pseudomonadati</taxon>
        <taxon>Myxococcota</taxon>
        <taxon>Myxococcia</taxon>
        <taxon>Myxococcales</taxon>
        <taxon>Cystobacterineae</taxon>
        <taxon>Anaeromyxobacteraceae</taxon>
        <taxon>Anaeromyxobacter</taxon>
    </lineage>
</organism>
<dbReference type="EMBL" id="AP025592">
    <property type="protein sequence ID" value="BDG07163.1"/>
    <property type="molecule type" value="Genomic_DNA"/>
</dbReference>
<dbReference type="RefSeq" id="WP_248343766.1">
    <property type="nucleotide sequence ID" value="NZ_AP025592.1"/>
</dbReference>
<dbReference type="CDD" id="cd06433">
    <property type="entry name" value="GT_2_WfgS_like"/>
    <property type="match status" value="1"/>
</dbReference>
<dbReference type="InterPro" id="IPR050834">
    <property type="entry name" value="Glycosyltransf_2"/>
</dbReference>
<dbReference type="GO" id="GO:0016740">
    <property type="term" value="F:transferase activity"/>
    <property type="evidence" value="ECO:0007669"/>
    <property type="project" value="UniProtKB-KW"/>
</dbReference>
<sequence length="262" mass="30002">MARRPRICVVTPSLDQAAWLGSTVESVLSQEGDFELAYRVQDGGSTDGSLELLDRYAGRLVLESGKDGGQADAVNRGLRAADADVVGWVNSDDLLRPGALARVAAAFRDDPGLLWVHGRCDIVDAADRPIRRWVAAYKDRRCRRYSYRSLLVENFVSQMTVFWRREAHERVGYLDAGLRYAFDYEFWLRLGALAPPRFIDAPQAAFRWYETSKSGASFERQFEEDWEAFRRHAPPGDRLLRWRKRARTAQIVGAYRLLRMLR</sequence>
<dbReference type="Proteomes" id="UP001162734">
    <property type="component" value="Chromosome"/>
</dbReference>
<dbReference type="SUPFAM" id="SSF53448">
    <property type="entry name" value="Nucleotide-diphospho-sugar transferases"/>
    <property type="match status" value="1"/>
</dbReference>
<dbReference type="Pfam" id="PF00535">
    <property type="entry name" value="Glycos_transf_2"/>
    <property type="match status" value="1"/>
</dbReference>
<dbReference type="InterPro" id="IPR029044">
    <property type="entry name" value="Nucleotide-diphossugar_trans"/>
</dbReference>
<reference evidence="3" key="1">
    <citation type="journal article" date="2022" name="Int. J. Syst. Evol. Microbiol.">
        <title>Anaeromyxobacter oryzae sp. nov., Anaeromyxobacter diazotrophicus sp. nov. and Anaeromyxobacter paludicola sp. nov., isolated from paddy soils.</title>
        <authorList>
            <person name="Itoh H."/>
            <person name="Xu Z."/>
            <person name="Mise K."/>
            <person name="Masuda Y."/>
            <person name="Ushijima N."/>
            <person name="Hayakawa C."/>
            <person name="Shiratori Y."/>
            <person name="Senoo K."/>
        </authorList>
    </citation>
    <scope>NUCLEOTIDE SEQUENCE [LARGE SCALE GENOMIC DNA]</scope>
    <source>
        <strain evidence="3">Red630</strain>
    </source>
</reference>
<name>A0ABN6N1W2_9BACT</name>
<proteinExistence type="predicted"/>
<evidence type="ECO:0000313" key="3">
    <source>
        <dbReference type="Proteomes" id="UP001162734"/>
    </source>
</evidence>
<keyword evidence="3" id="KW-1185">Reference proteome</keyword>
<keyword evidence="2" id="KW-0808">Transferase</keyword>
<feature type="domain" description="Glycosyltransferase 2-like" evidence="1">
    <location>
        <begin position="8"/>
        <end position="128"/>
    </location>
</feature>
<gene>
    <name evidence="2" type="ORF">AMPC_02760</name>
</gene>
<protein>
    <submittedName>
        <fullName evidence="2">Glycosyl transferase</fullName>
    </submittedName>
</protein>
<dbReference type="Gene3D" id="3.90.550.10">
    <property type="entry name" value="Spore Coat Polysaccharide Biosynthesis Protein SpsA, Chain A"/>
    <property type="match status" value="1"/>
</dbReference>
<evidence type="ECO:0000259" key="1">
    <source>
        <dbReference type="Pfam" id="PF00535"/>
    </source>
</evidence>
<dbReference type="PANTHER" id="PTHR43685">
    <property type="entry name" value="GLYCOSYLTRANSFERASE"/>
    <property type="match status" value="1"/>
</dbReference>
<accession>A0ABN6N1W2</accession>
<dbReference type="PANTHER" id="PTHR43685:SF2">
    <property type="entry name" value="GLYCOSYLTRANSFERASE 2-LIKE DOMAIN-CONTAINING PROTEIN"/>
    <property type="match status" value="1"/>
</dbReference>
<dbReference type="InterPro" id="IPR001173">
    <property type="entry name" value="Glyco_trans_2-like"/>
</dbReference>
<evidence type="ECO:0000313" key="2">
    <source>
        <dbReference type="EMBL" id="BDG07163.1"/>
    </source>
</evidence>